<feature type="transmembrane region" description="Helical" evidence="14">
    <location>
        <begin position="156"/>
        <end position="178"/>
    </location>
</feature>
<comment type="cofactor">
    <cofactor evidence="13 14">
        <name>Zn(2+)</name>
        <dbReference type="ChEBI" id="CHEBI:29105"/>
    </cofactor>
    <text evidence="13 14">Binds 1 zinc ion per subunit.</text>
</comment>
<evidence type="ECO:0000256" key="3">
    <source>
        <dbReference type="ARBA" id="ARBA00022692"/>
    </source>
</evidence>
<feature type="transmembrane region" description="Helical" evidence="14">
    <location>
        <begin position="6"/>
        <end position="26"/>
    </location>
</feature>
<evidence type="ECO:0000313" key="17">
    <source>
        <dbReference type="EMBL" id="KAK4536327.1"/>
    </source>
</evidence>
<feature type="binding site" evidence="13">
    <location>
        <position position="375"/>
    </location>
    <ligand>
        <name>Zn(2+)</name>
        <dbReference type="ChEBI" id="CHEBI:29105"/>
        <note>catalytic</note>
    </ligand>
</feature>
<feature type="active site" evidence="12">
    <location>
        <position position="293"/>
    </location>
</feature>
<dbReference type="CDD" id="cd07343">
    <property type="entry name" value="M48A_Zmpste24p_like"/>
    <property type="match status" value="1"/>
</dbReference>
<dbReference type="Pfam" id="PF16491">
    <property type="entry name" value="Peptidase_M48_N"/>
    <property type="match status" value="1"/>
</dbReference>
<evidence type="ECO:0000256" key="13">
    <source>
        <dbReference type="PIRSR" id="PIRSR627057-2"/>
    </source>
</evidence>
<evidence type="ECO:0000313" key="18">
    <source>
        <dbReference type="Proteomes" id="UP001301350"/>
    </source>
</evidence>
<evidence type="ECO:0000256" key="7">
    <source>
        <dbReference type="ARBA" id="ARBA00022833"/>
    </source>
</evidence>
<organism evidence="17 18">
    <name type="scientific">Cyanidium caldarium</name>
    <name type="common">Red alga</name>
    <dbReference type="NCBI Taxonomy" id="2771"/>
    <lineage>
        <taxon>Eukaryota</taxon>
        <taxon>Rhodophyta</taxon>
        <taxon>Bangiophyceae</taxon>
        <taxon>Cyanidiales</taxon>
        <taxon>Cyanidiaceae</taxon>
        <taxon>Cyanidium</taxon>
    </lineage>
</organism>
<keyword evidence="4 13" id="KW-0479">Metal-binding</keyword>
<evidence type="ECO:0000256" key="6">
    <source>
        <dbReference type="ARBA" id="ARBA00022824"/>
    </source>
</evidence>
<comment type="catalytic activity">
    <reaction evidence="11 14">
        <text>Hydrolyzes the peptide bond -P2-(S-farnesyl or geranylgeranyl)C-P1'-P2'-P3'-COOH where P1' and P2' are amino acids with aliphatic side chains and P3' is any C-terminal residue.</text>
        <dbReference type="EC" id="3.4.24.84"/>
    </reaction>
</comment>
<dbReference type="Pfam" id="PF01435">
    <property type="entry name" value="Peptidase_M48"/>
    <property type="match status" value="1"/>
</dbReference>
<feature type="domain" description="CAAX prenyl protease 1 N-terminal" evidence="16">
    <location>
        <begin position="28"/>
        <end position="216"/>
    </location>
</feature>
<keyword evidence="2 14" id="KW-0645">Protease</keyword>
<keyword evidence="5 14" id="KW-0378">Hydrolase</keyword>
<keyword evidence="6 14" id="KW-0256">Endoplasmic reticulum</keyword>
<feature type="domain" description="Peptidase M48" evidence="15">
    <location>
        <begin position="221"/>
        <end position="432"/>
    </location>
</feature>
<dbReference type="InterPro" id="IPR001915">
    <property type="entry name" value="Peptidase_M48"/>
</dbReference>
<name>A0AAV9IVF9_CYACA</name>
<dbReference type="InterPro" id="IPR027057">
    <property type="entry name" value="CAXX_Prtase_1"/>
</dbReference>
<keyword evidence="10 14" id="KW-0472">Membrane</keyword>
<reference evidence="17 18" key="1">
    <citation type="submission" date="2022-07" db="EMBL/GenBank/DDBJ databases">
        <title>Genome-wide signatures of adaptation to extreme environments.</title>
        <authorList>
            <person name="Cho C.H."/>
            <person name="Yoon H.S."/>
        </authorList>
    </citation>
    <scope>NUCLEOTIDE SEQUENCE [LARGE SCALE GENOMIC DNA]</scope>
    <source>
        <strain evidence="17 18">DBV 063 E5</strain>
    </source>
</reference>
<sequence length="444" mass="50519">MTSFPYLEYTLASSVLVSAFQHYLVWRQYRKFAGRDVPGELRGQVPPEKFAQSQAYGRERARFSLIAGPLEEGMEWAALYYGLFPLLWRVSGRLPGRWPWPSGPAGCEYARLLVCFGLQYVISTLSTLPLRLYSTFVIEVKYGFNRTTAAQYVKDVLLSAVVTAAVGGPVLCAIHWVLARYGDQAGRLWLYVWLLLAALAMVFSVLWPVLIAPLFNDYQPLPEGALSSQILSLARSVGFPLRKVYVVDGSRRSSHSNAYFYGLWRYKRIVLFDSLLEQNSGHEERIVAVLAHELGHWRYRHTLKGMALGLARLGLYLKAYAMAAHQHRDLLLAFRFAPADFPVPSLFGLLFFMEMLAPLDNVLNYLLNAVSRRFEFAADAYAQRIGFRQPLREALIGLHIDNLSNMNPDSWYVAWNSSHPTLVERLERLREEGEGERDGKPKQN</sequence>
<feature type="binding site" evidence="13">
    <location>
        <position position="296"/>
    </location>
    <ligand>
        <name>Zn(2+)</name>
        <dbReference type="ChEBI" id="CHEBI:29105"/>
        <note>catalytic</note>
    </ligand>
</feature>
<evidence type="ECO:0000256" key="12">
    <source>
        <dbReference type="PIRSR" id="PIRSR627057-1"/>
    </source>
</evidence>
<keyword evidence="8 14" id="KW-1133">Transmembrane helix</keyword>
<accession>A0AAV9IVF9</accession>
<comment type="similarity">
    <text evidence="14">Belongs to the peptidase M48A family.</text>
</comment>
<dbReference type="GO" id="GO:0005789">
    <property type="term" value="C:endoplasmic reticulum membrane"/>
    <property type="evidence" value="ECO:0007669"/>
    <property type="project" value="UniProtKB-SubCell"/>
</dbReference>
<keyword evidence="18" id="KW-1185">Reference proteome</keyword>
<dbReference type="PANTHER" id="PTHR10120">
    <property type="entry name" value="CAAX PRENYL PROTEASE 1"/>
    <property type="match status" value="1"/>
</dbReference>
<evidence type="ECO:0000256" key="9">
    <source>
        <dbReference type="ARBA" id="ARBA00023049"/>
    </source>
</evidence>
<dbReference type="GO" id="GO:0004222">
    <property type="term" value="F:metalloendopeptidase activity"/>
    <property type="evidence" value="ECO:0007669"/>
    <property type="project" value="UniProtKB-UniRule"/>
</dbReference>
<evidence type="ECO:0000256" key="2">
    <source>
        <dbReference type="ARBA" id="ARBA00022670"/>
    </source>
</evidence>
<feature type="transmembrane region" description="Helical" evidence="14">
    <location>
        <begin position="306"/>
        <end position="325"/>
    </location>
</feature>
<evidence type="ECO:0000259" key="15">
    <source>
        <dbReference type="Pfam" id="PF01435"/>
    </source>
</evidence>
<evidence type="ECO:0000256" key="8">
    <source>
        <dbReference type="ARBA" id="ARBA00022989"/>
    </source>
</evidence>
<dbReference type="GO" id="GO:0071586">
    <property type="term" value="P:CAAX-box protein processing"/>
    <property type="evidence" value="ECO:0007669"/>
    <property type="project" value="UniProtKB-UniRule"/>
</dbReference>
<dbReference type="GO" id="GO:0046872">
    <property type="term" value="F:metal ion binding"/>
    <property type="evidence" value="ECO:0007669"/>
    <property type="project" value="UniProtKB-UniRule"/>
</dbReference>
<proteinExistence type="inferred from homology"/>
<comment type="function">
    <text evidence="14">Proteolytically removes the C-terminal three residues of farnesylated proteins.</text>
</comment>
<dbReference type="Proteomes" id="UP001301350">
    <property type="component" value="Unassembled WGS sequence"/>
</dbReference>
<keyword evidence="9 14" id="KW-0482">Metalloprotease</keyword>
<feature type="active site" description="Proton donor" evidence="12">
    <location>
        <position position="379"/>
    </location>
</feature>
<dbReference type="InterPro" id="IPR032456">
    <property type="entry name" value="Peptidase_M48_N"/>
</dbReference>
<keyword evidence="7 13" id="KW-0862">Zinc</keyword>
<comment type="subcellular location">
    <subcellularLocation>
        <location evidence="1 14">Endoplasmic reticulum membrane</location>
        <topology evidence="1 14">Multi-pass membrane protein</topology>
    </subcellularLocation>
</comment>
<keyword evidence="3 14" id="KW-0812">Transmembrane</keyword>
<evidence type="ECO:0000256" key="14">
    <source>
        <dbReference type="RuleBase" id="RU366005"/>
    </source>
</evidence>
<dbReference type="EC" id="3.4.24.84" evidence="14"/>
<gene>
    <name evidence="17" type="ORF">CDCA_CDCA08G2352</name>
</gene>
<evidence type="ECO:0000256" key="4">
    <source>
        <dbReference type="ARBA" id="ARBA00022723"/>
    </source>
</evidence>
<feature type="binding site" evidence="13">
    <location>
        <position position="292"/>
    </location>
    <ligand>
        <name>Zn(2+)</name>
        <dbReference type="ChEBI" id="CHEBI:29105"/>
        <note>catalytic</note>
    </ligand>
</feature>
<feature type="transmembrane region" description="Helical" evidence="14">
    <location>
        <begin position="190"/>
        <end position="215"/>
    </location>
</feature>
<evidence type="ECO:0000256" key="1">
    <source>
        <dbReference type="ARBA" id="ARBA00004477"/>
    </source>
</evidence>
<dbReference type="Gene3D" id="3.30.2010.10">
    <property type="entry name" value="Metalloproteases ('zincins'), catalytic domain"/>
    <property type="match status" value="1"/>
</dbReference>
<comment type="caution">
    <text evidence="17">The sequence shown here is derived from an EMBL/GenBank/DDBJ whole genome shotgun (WGS) entry which is preliminary data.</text>
</comment>
<protein>
    <recommendedName>
        <fullName evidence="14">CAAX prenyl protease</fullName>
        <ecNumber evidence="14">3.4.24.84</ecNumber>
    </recommendedName>
</protein>
<dbReference type="EMBL" id="JANCYW010000008">
    <property type="protein sequence ID" value="KAK4536327.1"/>
    <property type="molecule type" value="Genomic_DNA"/>
</dbReference>
<evidence type="ECO:0000256" key="10">
    <source>
        <dbReference type="ARBA" id="ARBA00023136"/>
    </source>
</evidence>
<dbReference type="AlphaFoldDB" id="A0AAV9IVF9"/>
<feature type="transmembrane region" description="Helical" evidence="14">
    <location>
        <begin position="345"/>
        <end position="367"/>
    </location>
</feature>
<evidence type="ECO:0000256" key="11">
    <source>
        <dbReference type="ARBA" id="ARBA00044456"/>
    </source>
</evidence>
<dbReference type="FunFam" id="3.30.2010.10:FF:000002">
    <property type="entry name" value="CAAX prenyl protease"/>
    <property type="match status" value="1"/>
</dbReference>
<evidence type="ECO:0000256" key="5">
    <source>
        <dbReference type="ARBA" id="ARBA00022801"/>
    </source>
</evidence>
<evidence type="ECO:0000259" key="16">
    <source>
        <dbReference type="Pfam" id="PF16491"/>
    </source>
</evidence>